<keyword evidence="4" id="KW-1278">Translocase</keyword>
<reference evidence="6 7" key="1">
    <citation type="journal article" date="2014" name="PLoS Genet.">
        <title>Phylogenetically driven sequencing of extremely halophilic archaea reveals strategies for static and dynamic osmo-response.</title>
        <authorList>
            <person name="Becker E.A."/>
            <person name="Seitzer P.M."/>
            <person name="Tritt A."/>
            <person name="Larsen D."/>
            <person name="Krusor M."/>
            <person name="Yao A.I."/>
            <person name="Wu D."/>
            <person name="Madern D."/>
            <person name="Eisen J.A."/>
            <person name="Darling A.E."/>
            <person name="Facciotti M.T."/>
        </authorList>
    </citation>
    <scope>NUCLEOTIDE SEQUENCE [LARGE SCALE GENOMIC DNA]</scope>
    <source>
        <strain evidence="6 7">GA33</strain>
    </source>
</reference>
<evidence type="ECO:0000259" key="5">
    <source>
        <dbReference type="PROSITE" id="PS50846"/>
    </source>
</evidence>
<comment type="caution">
    <text evidence="6">The sequence shown here is derived from an EMBL/GenBank/DDBJ whole genome shotgun (WGS) entry which is preliminary data.</text>
</comment>
<evidence type="ECO:0000256" key="2">
    <source>
        <dbReference type="ARBA" id="ARBA00022796"/>
    </source>
</evidence>
<feature type="domain" description="HMA" evidence="5">
    <location>
        <begin position="85"/>
        <end position="150"/>
    </location>
</feature>
<keyword evidence="2" id="KW-0186">Copper</keyword>
<evidence type="ECO:0000313" key="6">
    <source>
        <dbReference type="EMBL" id="ELY43062.1"/>
    </source>
</evidence>
<dbReference type="PANTHER" id="PTHR43520">
    <property type="entry name" value="ATP7, ISOFORM B"/>
    <property type="match status" value="1"/>
</dbReference>
<keyword evidence="2" id="KW-0406">Ion transport</keyword>
<comment type="subcellular location">
    <subcellularLocation>
        <location evidence="1">Endomembrane system</location>
        <topology evidence="1">Multi-pass membrane protein</topology>
    </subcellularLocation>
</comment>
<sequence length="179" mass="18805">MSEAPSPSTPPDSSRTLELRVPDMDCPTCAGKVENSVGRLDGIDGIDPRVTSGRLVVDYDPTLTDESRIRERVRAAGYEIDGRAAERTFSVPGMDCASCASKVENALERTDGVDDIETRPASGRVTVTVADGADSETVLGAIESAGYDASPAADDSDPIDDRDSVWKSRRAVGTAVGAV</sequence>
<feature type="non-terminal residue" evidence="6">
    <location>
        <position position="179"/>
    </location>
</feature>
<dbReference type="CDD" id="cd00371">
    <property type="entry name" value="HMA"/>
    <property type="match status" value="2"/>
</dbReference>
<keyword evidence="2" id="KW-0813">Transport</keyword>
<dbReference type="RefSeq" id="WP_006089219.1">
    <property type="nucleotide sequence ID" value="NZ_AOHW01000022.1"/>
</dbReference>
<dbReference type="eggNOG" id="arCOG02764">
    <property type="taxonomic scope" value="Archaea"/>
</dbReference>
<dbReference type="PROSITE" id="PS50846">
    <property type="entry name" value="HMA_2"/>
    <property type="match status" value="2"/>
</dbReference>
<dbReference type="Gene3D" id="3.30.70.100">
    <property type="match status" value="2"/>
</dbReference>
<dbReference type="SUPFAM" id="SSF55008">
    <property type="entry name" value="HMA, heavy metal-associated domain"/>
    <property type="match status" value="2"/>
</dbReference>
<dbReference type="NCBIfam" id="TIGR00003">
    <property type="entry name" value="copper ion binding protein"/>
    <property type="match status" value="2"/>
</dbReference>
<evidence type="ECO:0000256" key="4">
    <source>
        <dbReference type="ARBA" id="ARBA00022967"/>
    </source>
</evidence>
<dbReference type="GO" id="GO:0016020">
    <property type="term" value="C:membrane"/>
    <property type="evidence" value="ECO:0007669"/>
    <property type="project" value="TreeGrafter"/>
</dbReference>
<proteinExistence type="predicted"/>
<dbReference type="GO" id="GO:0005507">
    <property type="term" value="F:copper ion binding"/>
    <property type="evidence" value="ECO:0007669"/>
    <property type="project" value="InterPro"/>
</dbReference>
<dbReference type="PANTHER" id="PTHR43520:SF8">
    <property type="entry name" value="P-TYPE CU(+) TRANSPORTER"/>
    <property type="match status" value="1"/>
</dbReference>
<dbReference type="AlphaFoldDB" id="L9W153"/>
<name>L9W153_9EURY</name>
<organism evidence="6 7">
    <name type="scientific">Natronorubrum tibetense GA33</name>
    <dbReference type="NCBI Taxonomy" id="1114856"/>
    <lineage>
        <taxon>Archaea</taxon>
        <taxon>Methanobacteriati</taxon>
        <taxon>Methanobacteriota</taxon>
        <taxon>Stenosarchaea group</taxon>
        <taxon>Halobacteria</taxon>
        <taxon>Halobacteriales</taxon>
        <taxon>Natrialbaceae</taxon>
        <taxon>Natronorubrum</taxon>
    </lineage>
</organism>
<dbReference type="InterPro" id="IPR006122">
    <property type="entry name" value="HMA_Cu_ion-bd"/>
</dbReference>
<keyword evidence="7" id="KW-1185">Reference proteome</keyword>
<keyword evidence="3" id="KW-0460">Magnesium</keyword>
<dbReference type="Proteomes" id="UP000011599">
    <property type="component" value="Unassembled WGS sequence"/>
</dbReference>
<dbReference type="EMBL" id="AOHW01000022">
    <property type="protein sequence ID" value="ELY43062.1"/>
    <property type="molecule type" value="Genomic_DNA"/>
</dbReference>
<feature type="domain" description="HMA" evidence="5">
    <location>
        <begin position="15"/>
        <end position="81"/>
    </location>
</feature>
<dbReference type="InterPro" id="IPR036163">
    <property type="entry name" value="HMA_dom_sf"/>
</dbReference>
<evidence type="ECO:0000256" key="3">
    <source>
        <dbReference type="ARBA" id="ARBA00022842"/>
    </source>
</evidence>
<protein>
    <submittedName>
        <fullName evidence="6">ATPase P</fullName>
    </submittedName>
</protein>
<evidence type="ECO:0000256" key="1">
    <source>
        <dbReference type="ARBA" id="ARBA00004127"/>
    </source>
</evidence>
<dbReference type="GO" id="GO:0055070">
    <property type="term" value="P:copper ion homeostasis"/>
    <property type="evidence" value="ECO:0007669"/>
    <property type="project" value="TreeGrafter"/>
</dbReference>
<keyword evidence="2" id="KW-0187">Copper transport</keyword>
<dbReference type="Pfam" id="PF00403">
    <property type="entry name" value="HMA"/>
    <property type="match status" value="2"/>
</dbReference>
<evidence type="ECO:0000313" key="7">
    <source>
        <dbReference type="Proteomes" id="UP000011599"/>
    </source>
</evidence>
<accession>L9W153</accession>
<dbReference type="OrthoDB" id="146688at2157"/>
<gene>
    <name evidence="6" type="ORF">C496_06997</name>
</gene>
<dbReference type="InterPro" id="IPR006121">
    <property type="entry name" value="HMA_dom"/>
</dbReference>
<dbReference type="GO" id="GO:0043682">
    <property type="term" value="F:P-type divalent copper transporter activity"/>
    <property type="evidence" value="ECO:0007669"/>
    <property type="project" value="TreeGrafter"/>
</dbReference>